<evidence type="ECO:0000256" key="9">
    <source>
        <dbReference type="ARBA" id="ARBA00022692"/>
    </source>
</evidence>
<evidence type="ECO:0000256" key="2">
    <source>
        <dbReference type="ARBA" id="ARBA00005967"/>
    </source>
</evidence>
<feature type="binding site" evidence="21">
    <location>
        <position position="56"/>
    </location>
    <ligand>
        <name>substrate</name>
    </ligand>
</feature>
<keyword evidence="13 22" id="KW-0067">ATP-binding</keyword>
<name>A0A1Y6L1F3_9GAMM</name>
<evidence type="ECO:0000256" key="15">
    <source>
        <dbReference type="ARBA" id="ARBA00022989"/>
    </source>
</evidence>
<feature type="transmembrane region" description="Helical" evidence="24">
    <location>
        <begin position="97"/>
        <end position="118"/>
    </location>
</feature>
<evidence type="ECO:0000256" key="20">
    <source>
        <dbReference type="PIRSR" id="PIRSR600829-1"/>
    </source>
</evidence>
<evidence type="ECO:0000256" key="6">
    <source>
        <dbReference type="ARBA" id="ARBA00022516"/>
    </source>
</evidence>
<keyword evidence="11 22" id="KW-0547">Nucleotide-binding</keyword>
<feature type="binding site" evidence="21">
    <location>
        <position position="10"/>
    </location>
    <ligand>
        <name>substrate</name>
    </ligand>
</feature>
<dbReference type="PANTHER" id="PTHR34299">
    <property type="entry name" value="DIACYLGLYCEROL KINASE"/>
    <property type="match status" value="1"/>
</dbReference>
<evidence type="ECO:0000256" key="18">
    <source>
        <dbReference type="ARBA" id="ARBA00023209"/>
    </source>
</evidence>
<comment type="similarity">
    <text evidence="2 24">Belongs to the bacterial diacylglycerol kinase family.</text>
</comment>
<dbReference type="GO" id="GO:0005524">
    <property type="term" value="F:ATP binding"/>
    <property type="evidence" value="ECO:0007669"/>
    <property type="project" value="UniProtKB-KW"/>
</dbReference>
<keyword evidence="18" id="KW-0594">Phospholipid biosynthesis</keyword>
<dbReference type="EC" id="2.7.1.107" evidence="3 24"/>
<dbReference type="Gene3D" id="1.10.287.3610">
    <property type="match status" value="1"/>
</dbReference>
<evidence type="ECO:0000256" key="13">
    <source>
        <dbReference type="ARBA" id="ARBA00022840"/>
    </source>
</evidence>
<evidence type="ECO:0000256" key="21">
    <source>
        <dbReference type="PIRSR" id="PIRSR600829-2"/>
    </source>
</evidence>
<evidence type="ECO:0000256" key="3">
    <source>
        <dbReference type="ARBA" id="ARBA00012133"/>
    </source>
</evidence>
<feature type="binding site" evidence="22">
    <location>
        <begin position="86"/>
        <end position="88"/>
    </location>
    <ligand>
        <name>ATP</name>
        <dbReference type="ChEBI" id="CHEBI:30616"/>
    </ligand>
</feature>
<evidence type="ECO:0000256" key="22">
    <source>
        <dbReference type="PIRSR" id="PIRSR600829-3"/>
    </source>
</evidence>
<feature type="binding site" evidence="21">
    <location>
        <begin position="31"/>
        <end position="35"/>
    </location>
    <ligand>
        <name>substrate</name>
    </ligand>
</feature>
<reference evidence="26" key="1">
    <citation type="submission" date="2017-06" db="EMBL/GenBank/DDBJ databases">
        <authorList>
            <person name="Rodrigo-Torres L."/>
            <person name="Arahal R. D."/>
            <person name="Lucena T."/>
        </authorList>
    </citation>
    <scope>NUCLEOTIDE SEQUENCE [LARGE SCALE GENOMIC DNA]</scope>
    <source>
        <strain evidence="26">type strain: CECT 9192</strain>
    </source>
</reference>
<dbReference type="GO" id="GO:0006654">
    <property type="term" value="P:phosphatidic acid biosynthetic process"/>
    <property type="evidence" value="ECO:0007669"/>
    <property type="project" value="InterPro"/>
</dbReference>
<dbReference type="PROSITE" id="PS01069">
    <property type="entry name" value="DAGK_PROKAR"/>
    <property type="match status" value="1"/>
</dbReference>
<dbReference type="GO" id="GO:0046872">
    <property type="term" value="F:metal ion binding"/>
    <property type="evidence" value="ECO:0007669"/>
    <property type="project" value="UniProtKB-KW"/>
</dbReference>
<dbReference type="PANTHER" id="PTHR34299:SF1">
    <property type="entry name" value="DIACYLGLYCEROL KINASE"/>
    <property type="match status" value="1"/>
</dbReference>
<feature type="transmembrane region" description="Helical" evidence="24">
    <location>
        <begin position="58"/>
        <end position="76"/>
    </location>
</feature>
<gene>
    <name evidence="25" type="primary">dgkA</name>
    <name evidence="25" type="ORF">PAQU9191_02762</name>
</gene>
<keyword evidence="12 24" id="KW-0418">Kinase</keyword>
<comment type="subcellular location">
    <subcellularLocation>
        <location evidence="1 24">Cell inner membrane</location>
        <topology evidence="1 24">Multi-pass membrane protein</topology>
    </subcellularLocation>
</comment>
<keyword evidence="8 24" id="KW-0808">Transferase</keyword>
<evidence type="ECO:0000256" key="7">
    <source>
        <dbReference type="ARBA" id="ARBA00022519"/>
    </source>
</evidence>
<evidence type="ECO:0000256" key="10">
    <source>
        <dbReference type="ARBA" id="ARBA00022723"/>
    </source>
</evidence>
<comment type="catalytic activity">
    <reaction evidence="24">
        <text>a 1,2-diacyl-sn-glycerol + ATP = a 1,2-diacyl-sn-glycero-3-phosphate + ADP + H(+)</text>
        <dbReference type="Rhea" id="RHEA:10272"/>
        <dbReference type="ChEBI" id="CHEBI:15378"/>
        <dbReference type="ChEBI" id="CHEBI:17815"/>
        <dbReference type="ChEBI" id="CHEBI:30616"/>
        <dbReference type="ChEBI" id="CHEBI:58608"/>
        <dbReference type="ChEBI" id="CHEBI:456216"/>
        <dbReference type="EC" id="2.7.1.107"/>
    </reaction>
</comment>
<protein>
    <recommendedName>
        <fullName evidence="4 24">Diacylglycerol kinase</fullName>
        <ecNumber evidence="3 24">2.7.1.107</ecNumber>
    </recommendedName>
</protein>
<feature type="binding site" evidence="23">
    <location>
        <position position="77"/>
    </location>
    <ligand>
        <name>a divalent metal cation</name>
        <dbReference type="ChEBI" id="CHEBI:60240"/>
    </ligand>
</feature>
<dbReference type="Proteomes" id="UP000196485">
    <property type="component" value="Unassembled WGS sequence"/>
</dbReference>
<feature type="binding site" evidence="22">
    <location>
        <position position="17"/>
    </location>
    <ligand>
        <name>ATP</name>
        <dbReference type="ChEBI" id="CHEBI:30616"/>
    </ligand>
</feature>
<keyword evidence="19 24" id="KW-1208">Phospholipid metabolism</keyword>
<feature type="binding site" evidence="22">
    <location>
        <begin position="95"/>
        <end position="96"/>
    </location>
    <ligand>
        <name>ATP</name>
        <dbReference type="ChEBI" id="CHEBI:30616"/>
    </ligand>
</feature>
<evidence type="ECO:0000313" key="26">
    <source>
        <dbReference type="Proteomes" id="UP000196485"/>
    </source>
</evidence>
<evidence type="ECO:0000256" key="23">
    <source>
        <dbReference type="PIRSR" id="PIRSR600829-4"/>
    </source>
</evidence>
<dbReference type="EMBL" id="FYAH01000005">
    <property type="protein sequence ID" value="SMY17456.1"/>
    <property type="molecule type" value="Genomic_DNA"/>
</dbReference>
<dbReference type="GO" id="GO:0004143">
    <property type="term" value="F:ATP-dependent diacylglycerol kinase activity"/>
    <property type="evidence" value="ECO:0007669"/>
    <property type="project" value="UniProtKB-EC"/>
</dbReference>
<evidence type="ECO:0000256" key="11">
    <source>
        <dbReference type="ARBA" id="ARBA00022741"/>
    </source>
</evidence>
<feature type="binding site" evidence="23">
    <location>
        <position position="29"/>
    </location>
    <ligand>
        <name>a divalent metal cation</name>
        <dbReference type="ChEBI" id="CHEBI:60240"/>
    </ligand>
</feature>
<accession>A0A1Y6L1F3</accession>
<keyword evidence="6" id="KW-0444">Lipid biosynthesis</keyword>
<keyword evidence="17 24" id="KW-0472">Membrane</keyword>
<dbReference type="Pfam" id="PF01219">
    <property type="entry name" value="DAGK_prokar"/>
    <property type="match status" value="1"/>
</dbReference>
<dbReference type="InterPro" id="IPR000829">
    <property type="entry name" value="DAGK"/>
</dbReference>
<comment type="cofactor">
    <cofactor evidence="23">
        <name>Mg(2+)</name>
        <dbReference type="ChEBI" id="CHEBI:18420"/>
    </cofactor>
    <text evidence="23">Mn(2+), Zn(2+), Cd(2+) and Co(2+) support activity to lesser extents.</text>
</comment>
<evidence type="ECO:0000256" key="4">
    <source>
        <dbReference type="ARBA" id="ARBA00017575"/>
    </source>
</evidence>
<keyword evidence="16 24" id="KW-0443">Lipid metabolism</keyword>
<sequence>MKPGATGLKRIINATGYSIQGLKAAWINEAAFRQESILLIIMTIVSFFMPVTKVERLMMIGSLFIVVIAELINSAIEAVVDRIGPEHHELSGRAKDIGSAAVFVALVLVVITWGSILFL</sequence>
<feature type="transmembrane region" description="Helical" evidence="24">
    <location>
        <begin position="36"/>
        <end position="52"/>
    </location>
</feature>
<evidence type="ECO:0000256" key="16">
    <source>
        <dbReference type="ARBA" id="ARBA00023098"/>
    </source>
</evidence>
<dbReference type="InterPro" id="IPR033718">
    <property type="entry name" value="DAGK_prok"/>
</dbReference>
<comment type="function">
    <text evidence="24">Catalyzes the ATP-dependent phosphorylation of sn-l,2-diacylglycerol (DAG) to phosphatidic acid. Involved in the recycling of diacylglycerol produced as a by-product during membrane-derived oligosaccharide (MDO) biosynthesis.</text>
</comment>
<keyword evidence="10 23" id="KW-0479">Metal-binding</keyword>
<keyword evidence="26" id="KW-1185">Reference proteome</keyword>
<dbReference type="GO" id="GO:0005886">
    <property type="term" value="C:plasma membrane"/>
    <property type="evidence" value="ECO:0007669"/>
    <property type="project" value="UniProtKB-SubCell"/>
</dbReference>
<feature type="binding site" evidence="22">
    <location>
        <position position="29"/>
    </location>
    <ligand>
        <name>ATP</name>
        <dbReference type="ChEBI" id="CHEBI:30616"/>
    </ligand>
</feature>
<keyword evidence="7 24" id="KW-0997">Cell inner membrane</keyword>
<dbReference type="CDD" id="cd14264">
    <property type="entry name" value="DAGK_IM"/>
    <property type="match status" value="1"/>
</dbReference>
<evidence type="ECO:0000256" key="8">
    <source>
        <dbReference type="ARBA" id="ARBA00022679"/>
    </source>
</evidence>
<dbReference type="RefSeq" id="WP_087821331.1">
    <property type="nucleotide sequence ID" value="NZ_FYAH01000005.1"/>
</dbReference>
<dbReference type="AlphaFoldDB" id="A0A1Y6L1F3"/>
<dbReference type="InterPro" id="IPR036945">
    <property type="entry name" value="DAGK_sf"/>
</dbReference>
<evidence type="ECO:0000256" key="24">
    <source>
        <dbReference type="RuleBase" id="RU363065"/>
    </source>
</evidence>
<evidence type="ECO:0000256" key="12">
    <source>
        <dbReference type="ARBA" id="ARBA00022777"/>
    </source>
</evidence>
<evidence type="ECO:0000313" key="25">
    <source>
        <dbReference type="EMBL" id="SMY17456.1"/>
    </source>
</evidence>
<evidence type="ECO:0000256" key="1">
    <source>
        <dbReference type="ARBA" id="ARBA00004429"/>
    </source>
</evidence>
<evidence type="ECO:0000256" key="17">
    <source>
        <dbReference type="ARBA" id="ARBA00023136"/>
    </source>
</evidence>
<keyword evidence="14 23" id="KW-0460">Magnesium</keyword>
<evidence type="ECO:0000256" key="14">
    <source>
        <dbReference type="ARBA" id="ARBA00022842"/>
    </source>
</evidence>
<feature type="binding site" evidence="21">
    <location>
        <position position="70"/>
    </location>
    <ligand>
        <name>substrate</name>
    </ligand>
</feature>
<keyword evidence="15 24" id="KW-1133">Transmembrane helix</keyword>
<feature type="active site" description="Proton acceptor" evidence="20">
    <location>
        <position position="70"/>
    </location>
</feature>
<feature type="binding site" evidence="22">
    <location>
        <position position="77"/>
    </location>
    <ligand>
        <name>ATP</name>
        <dbReference type="ChEBI" id="CHEBI:30616"/>
    </ligand>
</feature>
<evidence type="ECO:0000256" key="5">
    <source>
        <dbReference type="ARBA" id="ARBA00022475"/>
    </source>
</evidence>
<evidence type="ECO:0000256" key="19">
    <source>
        <dbReference type="ARBA" id="ARBA00023264"/>
    </source>
</evidence>
<keyword evidence="5" id="KW-1003">Cell membrane</keyword>
<feature type="binding site" evidence="21">
    <location>
        <position position="99"/>
    </location>
    <ligand>
        <name>substrate</name>
    </ligand>
</feature>
<proteinExistence type="inferred from homology"/>
<feature type="binding site" evidence="22">
    <location>
        <position position="10"/>
    </location>
    <ligand>
        <name>ATP</name>
        <dbReference type="ChEBI" id="CHEBI:30616"/>
    </ligand>
</feature>
<keyword evidence="9 24" id="KW-0812">Transmembrane</keyword>
<organism evidence="25 26">
    <name type="scientific">Photobacterium aquimaris</name>
    <dbReference type="NCBI Taxonomy" id="512643"/>
    <lineage>
        <taxon>Bacteria</taxon>
        <taxon>Pseudomonadati</taxon>
        <taxon>Pseudomonadota</taxon>
        <taxon>Gammaproteobacteria</taxon>
        <taxon>Vibrionales</taxon>
        <taxon>Vibrionaceae</taxon>
        <taxon>Photobacterium</taxon>
    </lineage>
</organism>